<evidence type="ECO:0000256" key="1">
    <source>
        <dbReference type="SAM" id="SignalP"/>
    </source>
</evidence>
<dbReference type="EMBL" id="JAVDPW010000001">
    <property type="protein sequence ID" value="MDR6287958.1"/>
    <property type="molecule type" value="Genomic_DNA"/>
</dbReference>
<reference evidence="2 3" key="1">
    <citation type="submission" date="2023-07" db="EMBL/GenBank/DDBJ databases">
        <title>Sorghum-associated microbial communities from plants grown in Nebraska, USA.</title>
        <authorList>
            <person name="Schachtman D."/>
        </authorList>
    </citation>
    <scope>NUCLEOTIDE SEQUENCE [LARGE SCALE GENOMIC DNA]</scope>
    <source>
        <strain evidence="2 3">584</strain>
    </source>
</reference>
<evidence type="ECO:0000313" key="3">
    <source>
        <dbReference type="Proteomes" id="UP001262410"/>
    </source>
</evidence>
<name>A0ABU1JH60_9PROT</name>
<dbReference type="PROSITE" id="PS51257">
    <property type="entry name" value="PROKAR_LIPOPROTEIN"/>
    <property type="match status" value="1"/>
</dbReference>
<evidence type="ECO:0008006" key="4">
    <source>
        <dbReference type="Google" id="ProtNLM"/>
    </source>
</evidence>
<evidence type="ECO:0000313" key="2">
    <source>
        <dbReference type="EMBL" id="MDR6287958.1"/>
    </source>
</evidence>
<protein>
    <recommendedName>
        <fullName evidence="4">Lipoprotein</fullName>
    </recommendedName>
</protein>
<dbReference type="Proteomes" id="UP001262410">
    <property type="component" value="Unassembled WGS sequence"/>
</dbReference>
<dbReference type="RefSeq" id="WP_309791890.1">
    <property type="nucleotide sequence ID" value="NZ_JAVDPW010000001.1"/>
</dbReference>
<feature type="chain" id="PRO_5045174132" description="Lipoprotein" evidence="1">
    <location>
        <begin position="21"/>
        <end position="124"/>
    </location>
</feature>
<proteinExistence type="predicted"/>
<keyword evidence="3" id="KW-1185">Reference proteome</keyword>
<comment type="caution">
    <text evidence="2">The sequence shown here is derived from an EMBL/GenBank/DDBJ whole genome shotgun (WGS) entry which is preliminary data.</text>
</comment>
<feature type="signal peptide" evidence="1">
    <location>
        <begin position="1"/>
        <end position="20"/>
    </location>
</feature>
<keyword evidence="1" id="KW-0732">Signal</keyword>
<accession>A0ABU1JH60</accession>
<sequence>MPSLRTASAVVLMLALAACAEPQTVEGVTSAAREVFGQQIAPYQDHPSAEMIAGLGPPDHETATPEGGRKLVWERHDSKTVKDAEAVPVTCTVTALTNDRDVVFFVFAGGNTVYCSEAFANKPA</sequence>
<organism evidence="2 3">
    <name type="scientific">Inquilinus ginsengisoli</name>
    <dbReference type="NCBI Taxonomy" id="363840"/>
    <lineage>
        <taxon>Bacteria</taxon>
        <taxon>Pseudomonadati</taxon>
        <taxon>Pseudomonadota</taxon>
        <taxon>Alphaproteobacteria</taxon>
        <taxon>Rhodospirillales</taxon>
        <taxon>Rhodospirillaceae</taxon>
        <taxon>Inquilinus</taxon>
    </lineage>
</organism>
<gene>
    <name evidence="2" type="ORF">E9232_000457</name>
</gene>